<evidence type="ECO:0000259" key="6">
    <source>
        <dbReference type="Pfam" id="PF04116"/>
    </source>
</evidence>
<reference evidence="7" key="1">
    <citation type="journal article" date="2020" name="Stud. Mycol.">
        <title>101 Dothideomycetes genomes: a test case for predicting lifestyles and emergence of pathogens.</title>
        <authorList>
            <person name="Haridas S."/>
            <person name="Albert R."/>
            <person name="Binder M."/>
            <person name="Bloem J."/>
            <person name="Labutti K."/>
            <person name="Salamov A."/>
            <person name="Andreopoulos B."/>
            <person name="Baker S."/>
            <person name="Barry K."/>
            <person name="Bills G."/>
            <person name="Bluhm B."/>
            <person name="Cannon C."/>
            <person name="Castanera R."/>
            <person name="Culley D."/>
            <person name="Daum C."/>
            <person name="Ezra D."/>
            <person name="Gonzalez J."/>
            <person name="Henrissat B."/>
            <person name="Kuo A."/>
            <person name="Liang C."/>
            <person name="Lipzen A."/>
            <person name="Lutzoni F."/>
            <person name="Magnuson J."/>
            <person name="Mondo S."/>
            <person name="Nolan M."/>
            <person name="Ohm R."/>
            <person name="Pangilinan J."/>
            <person name="Park H.-J."/>
            <person name="Ramirez L."/>
            <person name="Alfaro M."/>
            <person name="Sun H."/>
            <person name="Tritt A."/>
            <person name="Yoshinaga Y."/>
            <person name="Zwiers L.-H."/>
            <person name="Turgeon B."/>
            <person name="Goodwin S."/>
            <person name="Spatafora J."/>
            <person name="Crous P."/>
            <person name="Grigoriev I."/>
        </authorList>
    </citation>
    <scope>NUCLEOTIDE SEQUENCE</scope>
    <source>
        <strain evidence="7">CBS 113389</strain>
    </source>
</reference>
<dbReference type="Pfam" id="PF04116">
    <property type="entry name" value="FA_hydroxylase"/>
    <property type="match status" value="1"/>
</dbReference>
<evidence type="ECO:0000256" key="1">
    <source>
        <dbReference type="ARBA" id="ARBA00004370"/>
    </source>
</evidence>
<feature type="domain" description="Fatty acid hydroxylase" evidence="6">
    <location>
        <begin position="192"/>
        <end position="303"/>
    </location>
</feature>
<evidence type="ECO:0000313" key="7">
    <source>
        <dbReference type="EMBL" id="KAF2486802.1"/>
    </source>
</evidence>
<dbReference type="GeneID" id="54471312"/>
<comment type="subcellular location">
    <subcellularLocation>
        <location evidence="1">Membrane</location>
    </subcellularLocation>
</comment>
<proteinExistence type="predicted"/>
<organism evidence="7 8">
    <name type="scientific">Neohortaea acidophila</name>
    <dbReference type="NCBI Taxonomy" id="245834"/>
    <lineage>
        <taxon>Eukaryota</taxon>
        <taxon>Fungi</taxon>
        <taxon>Dikarya</taxon>
        <taxon>Ascomycota</taxon>
        <taxon>Pezizomycotina</taxon>
        <taxon>Dothideomycetes</taxon>
        <taxon>Dothideomycetidae</taxon>
        <taxon>Mycosphaerellales</taxon>
        <taxon>Teratosphaeriaceae</taxon>
        <taxon>Neohortaea</taxon>
    </lineage>
</organism>
<dbReference type="PANTHER" id="PTHR11863">
    <property type="entry name" value="STEROL DESATURASE"/>
    <property type="match status" value="1"/>
</dbReference>
<sequence>MASLVHALRDRFFHSTGYLQGSAWALPRNFTDVYGFFVAKLTRLLALPLPFISFLAVPFLGGTSTTISIVAFYLTWTAFVLSHSQITVELYGTLAARLLCYLLPALGFVIFDGFSPSFARSIKNRGTKQLPLAQFKRNKLLEVAAVAIFNVLSAIALEALLELLATQVFHIRSIFKVTSIVPLPWNILRDVAVGFIVRGVLIYFAHRYLLHTYDSQLKTWHLEWQHSARLPFSLLAAYDHPANYLLTQWLPTFLPAYLGRYHVLTWHLFVALCSLEELFIYSGYAILPSTIILLGMARRTDEHF</sequence>
<accession>A0A6A6Q3E8</accession>
<feature type="transmembrane region" description="Helical" evidence="5">
    <location>
        <begin position="49"/>
        <end position="74"/>
    </location>
</feature>
<dbReference type="GO" id="GO:0016020">
    <property type="term" value="C:membrane"/>
    <property type="evidence" value="ECO:0007669"/>
    <property type="project" value="UniProtKB-SubCell"/>
</dbReference>
<keyword evidence="4 5" id="KW-0472">Membrane</keyword>
<dbReference type="InterPro" id="IPR050307">
    <property type="entry name" value="Sterol_Desaturase_Related"/>
</dbReference>
<protein>
    <recommendedName>
        <fullName evidence="6">Fatty acid hydroxylase domain-containing protein</fullName>
    </recommendedName>
</protein>
<feature type="transmembrane region" description="Helical" evidence="5">
    <location>
        <begin position="140"/>
        <end position="161"/>
    </location>
</feature>
<feature type="transmembrane region" description="Helical" evidence="5">
    <location>
        <begin position="191"/>
        <end position="210"/>
    </location>
</feature>
<name>A0A6A6Q3E8_9PEZI</name>
<gene>
    <name evidence="7" type="ORF">BDY17DRAFT_236931</name>
</gene>
<evidence type="ECO:0000256" key="5">
    <source>
        <dbReference type="SAM" id="Phobius"/>
    </source>
</evidence>
<keyword evidence="2 5" id="KW-0812">Transmembrane</keyword>
<feature type="transmembrane region" description="Helical" evidence="5">
    <location>
        <begin position="94"/>
        <end position="119"/>
    </location>
</feature>
<dbReference type="RefSeq" id="XP_033593371.1">
    <property type="nucleotide sequence ID" value="XM_033730310.1"/>
</dbReference>
<dbReference type="GO" id="GO:0016491">
    <property type="term" value="F:oxidoreductase activity"/>
    <property type="evidence" value="ECO:0007669"/>
    <property type="project" value="InterPro"/>
</dbReference>
<dbReference type="GO" id="GO:0005506">
    <property type="term" value="F:iron ion binding"/>
    <property type="evidence" value="ECO:0007669"/>
    <property type="project" value="InterPro"/>
</dbReference>
<dbReference type="OrthoDB" id="408954at2759"/>
<evidence type="ECO:0000256" key="4">
    <source>
        <dbReference type="ARBA" id="ARBA00023136"/>
    </source>
</evidence>
<evidence type="ECO:0000313" key="8">
    <source>
        <dbReference type="Proteomes" id="UP000799767"/>
    </source>
</evidence>
<feature type="transmembrane region" description="Helical" evidence="5">
    <location>
        <begin position="278"/>
        <end position="297"/>
    </location>
</feature>
<dbReference type="InterPro" id="IPR006694">
    <property type="entry name" value="Fatty_acid_hydroxylase"/>
</dbReference>
<dbReference type="Proteomes" id="UP000799767">
    <property type="component" value="Unassembled WGS sequence"/>
</dbReference>
<dbReference type="GO" id="GO:0008610">
    <property type="term" value="P:lipid biosynthetic process"/>
    <property type="evidence" value="ECO:0007669"/>
    <property type="project" value="InterPro"/>
</dbReference>
<dbReference type="AlphaFoldDB" id="A0A6A6Q3E8"/>
<keyword evidence="8" id="KW-1185">Reference proteome</keyword>
<keyword evidence="3 5" id="KW-1133">Transmembrane helix</keyword>
<evidence type="ECO:0000256" key="3">
    <source>
        <dbReference type="ARBA" id="ARBA00022989"/>
    </source>
</evidence>
<dbReference type="EMBL" id="MU001632">
    <property type="protein sequence ID" value="KAF2486802.1"/>
    <property type="molecule type" value="Genomic_DNA"/>
</dbReference>
<feature type="non-terminal residue" evidence="7">
    <location>
        <position position="304"/>
    </location>
</feature>
<evidence type="ECO:0000256" key="2">
    <source>
        <dbReference type="ARBA" id="ARBA00022692"/>
    </source>
</evidence>